<evidence type="ECO:0000313" key="1">
    <source>
        <dbReference type="EMBL" id="OGK24875.1"/>
    </source>
</evidence>
<evidence type="ECO:0008006" key="3">
    <source>
        <dbReference type="Google" id="ProtNLM"/>
    </source>
</evidence>
<reference evidence="1 2" key="1">
    <citation type="journal article" date="2016" name="Nat. Commun.">
        <title>Thousands of microbial genomes shed light on interconnected biogeochemical processes in an aquifer system.</title>
        <authorList>
            <person name="Anantharaman K."/>
            <person name="Brown C.T."/>
            <person name="Hug L.A."/>
            <person name="Sharon I."/>
            <person name="Castelle C.J."/>
            <person name="Probst A.J."/>
            <person name="Thomas B.C."/>
            <person name="Singh A."/>
            <person name="Wilkins M.J."/>
            <person name="Karaoz U."/>
            <person name="Brodie E.L."/>
            <person name="Williams K.H."/>
            <person name="Hubbard S.S."/>
            <person name="Banfield J.F."/>
        </authorList>
    </citation>
    <scope>NUCLEOTIDE SEQUENCE [LARGE SCALE GENOMIC DNA]</scope>
</reference>
<protein>
    <recommendedName>
        <fullName evidence="3">WxL domain-containing protein</fullName>
    </recommendedName>
</protein>
<dbReference type="AlphaFoldDB" id="A0A1F7H184"/>
<gene>
    <name evidence="1" type="ORF">A3C25_01370</name>
</gene>
<evidence type="ECO:0000313" key="2">
    <source>
        <dbReference type="Proteomes" id="UP000177913"/>
    </source>
</evidence>
<comment type="caution">
    <text evidence="1">The sequence shown here is derived from an EMBL/GenBank/DDBJ whole genome shotgun (WGS) entry which is preliminary data.</text>
</comment>
<dbReference type="EMBL" id="MFZO01000026">
    <property type="protein sequence ID" value="OGK24875.1"/>
    <property type="molecule type" value="Genomic_DNA"/>
</dbReference>
<proteinExistence type="predicted"/>
<dbReference type="Proteomes" id="UP000177913">
    <property type="component" value="Unassembled WGS sequence"/>
</dbReference>
<accession>A0A1F7H184</accession>
<name>A0A1F7H184_9BACT</name>
<organism evidence="1 2">
    <name type="scientific">Candidatus Roizmanbacteria bacterium RIFCSPHIGHO2_02_FULL_38_11</name>
    <dbReference type="NCBI Taxonomy" id="1802039"/>
    <lineage>
        <taxon>Bacteria</taxon>
        <taxon>Candidatus Roizmaniibacteriota</taxon>
    </lineage>
</organism>
<sequence>MIKAAVIIFLLTTNYLLLTTYSYALELESPRFKLDVEKPNIDIDKKRSIVYTIESLQGAQAFKRFKSNGYVIKSHGSEDDLIFLLSPSIVDLGEISPGRNTTGEITLSVTSLNDLDYNINLIQEYPFKNLSGDTIPLDFLLEGEKSYRSVPNQNNSDPSTVIMTKNSDQPVKIIFNINQAQYQTAGTYETVIDFVAIPSY</sequence>